<dbReference type="InterPro" id="IPR036097">
    <property type="entry name" value="HisK_dim/P_sf"/>
</dbReference>
<name>A0A6I4I0R7_9SPHI</name>
<dbReference type="GO" id="GO:0000155">
    <property type="term" value="F:phosphorelay sensor kinase activity"/>
    <property type="evidence" value="ECO:0007669"/>
    <property type="project" value="InterPro"/>
</dbReference>
<dbReference type="CDD" id="cd16922">
    <property type="entry name" value="HATPase_EvgS-ArcB-TorS-like"/>
    <property type="match status" value="1"/>
</dbReference>
<dbReference type="PRINTS" id="PR00344">
    <property type="entry name" value="BCTRLSENSOR"/>
</dbReference>
<evidence type="ECO:0000256" key="1">
    <source>
        <dbReference type="ARBA" id="ARBA00000085"/>
    </source>
</evidence>
<dbReference type="EMBL" id="CP066775">
    <property type="protein sequence ID" value="QQL48427.1"/>
    <property type="molecule type" value="Genomic_DNA"/>
</dbReference>
<dbReference type="PANTHER" id="PTHR45339">
    <property type="entry name" value="HYBRID SIGNAL TRANSDUCTION HISTIDINE KINASE J"/>
    <property type="match status" value="1"/>
</dbReference>
<comment type="catalytic activity">
    <reaction evidence="1">
        <text>ATP + protein L-histidine = ADP + protein N-phospho-L-histidine.</text>
        <dbReference type="EC" id="2.7.13.3"/>
    </reaction>
</comment>
<dbReference type="SMART" id="SM00448">
    <property type="entry name" value="REC"/>
    <property type="match status" value="1"/>
</dbReference>
<dbReference type="InterPro" id="IPR004358">
    <property type="entry name" value="Sig_transdc_His_kin-like_C"/>
</dbReference>
<dbReference type="Pfam" id="PF02518">
    <property type="entry name" value="HATPase_c"/>
    <property type="match status" value="1"/>
</dbReference>
<sequence length="657" mass="72918">MATKAGLFNFSLKKIINPHQSVLDQARVSLLYYALIFSFFAFSATTVVLFLQSQKGDYSYLLYVGILINLIFAVLFKYLTATGDWKSVSHVLLIVVTAFNISNLYIISQVVDIVCIQLILIVILASFYTVGQRYGMFYSMINLVPTMAFMVLRYMHMYLIPIKPEAINPSITIMVILINFILIIFIHSHFYSAFLGNIKQLWSTSAAQSKLNSELEVAIQKAEQSTQAKSDFLSTMSHEIRTPLNAVIGMTNLLMMGTPREDQKENLEILKFSATNLLSIVNDVLDFNKIESGKISFESIRFNIAELLDNICGAQIIKANEKGLSFQIKIDEVLKQRTVLGDPTRITQVIFNLVSNAIKFTQKGNIWVTVTCLDSTANRLLVNFSVKDTGIGIKKDNMALIFEAFAQESMSTTRQYGGTGLGLAIVKRLLDLQHIDIVVNSKENRGSEFSFKMEFEIAAKDSQQRIMTFTPPPPAPKLDLNGTGMSPALPEINTGAHVVGVPVPSTINNPIPPVQEPVAAAPVEEVQDSLSHVRVLIAEDNMVNVMLMKKLLSKWGITPVFAENGAVAVEEMQKANFDIVLMDLQMPVLNGFEATSQIREMSDPKKSGIPIIALTASALLDIKDQVYAVGMNDYVSKPFKPEELKDKMLALLSVPQA</sequence>
<dbReference type="Pfam" id="PF00512">
    <property type="entry name" value="HisKA"/>
    <property type="match status" value="1"/>
</dbReference>
<evidence type="ECO:0000313" key="4">
    <source>
        <dbReference type="EMBL" id="QQL48427.1"/>
    </source>
</evidence>
<dbReference type="SMART" id="SM00388">
    <property type="entry name" value="HisKA"/>
    <property type="match status" value="1"/>
</dbReference>
<dbReference type="AlphaFoldDB" id="A0A6I4I0R7"/>
<dbReference type="Gene3D" id="1.10.287.130">
    <property type="match status" value="1"/>
</dbReference>
<dbReference type="Gene3D" id="3.30.565.10">
    <property type="entry name" value="Histidine kinase-like ATPase, C-terminal domain"/>
    <property type="match status" value="1"/>
</dbReference>
<dbReference type="SUPFAM" id="SSF55874">
    <property type="entry name" value="ATPase domain of HSP90 chaperone/DNA topoisomerase II/histidine kinase"/>
    <property type="match status" value="1"/>
</dbReference>
<dbReference type="FunFam" id="3.30.565.10:FF:000010">
    <property type="entry name" value="Sensor histidine kinase RcsC"/>
    <property type="match status" value="1"/>
</dbReference>
<reference evidence="4 5" key="1">
    <citation type="submission" date="2020-12" db="EMBL/GenBank/DDBJ databases">
        <title>HMF7856_wgs.fasta genome submission.</title>
        <authorList>
            <person name="Kang H."/>
            <person name="Kim H."/>
            <person name="Joh K."/>
        </authorList>
    </citation>
    <scope>NUCLEOTIDE SEQUENCE [LARGE SCALE GENOMIC DNA]</scope>
    <source>
        <strain evidence="4 5">HMF7856</strain>
    </source>
</reference>
<organism evidence="4 5">
    <name type="scientific">Mucilaginibacter ginkgonis</name>
    <dbReference type="NCBI Taxonomy" id="2682091"/>
    <lineage>
        <taxon>Bacteria</taxon>
        <taxon>Pseudomonadati</taxon>
        <taxon>Bacteroidota</taxon>
        <taxon>Sphingobacteriia</taxon>
        <taxon>Sphingobacteriales</taxon>
        <taxon>Sphingobacteriaceae</taxon>
        <taxon>Mucilaginibacter</taxon>
    </lineage>
</organism>
<gene>
    <name evidence="4" type="ORF">GO620_009500</name>
</gene>
<keyword evidence="5" id="KW-1185">Reference proteome</keyword>
<dbReference type="InterPro" id="IPR001789">
    <property type="entry name" value="Sig_transdc_resp-reg_receiver"/>
</dbReference>
<keyword evidence="3" id="KW-0597">Phosphoprotein</keyword>
<dbReference type="CDD" id="cd00082">
    <property type="entry name" value="HisKA"/>
    <property type="match status" value="1"/>
</dbReference>
<protein>
    <recommendedName>
        <fullName evidence="2">histidine kinase</fullName>
        <ecNumber evidence="2">2.7.13.3</ecNumber>
    </recommendedName>
</protein>
<accession>A0A6I4I0R7</accession>
<dbReference type="InterPro" id="IPR003594">
    <property type="entry name" value="HATPase_dom"/>
</dbReference>
<evidence type="ECO:0000256" key="2">
    <source>
        <dbReference type="ARBA" id="ARBA00012438"/>
    </source>
</evidence>
<evidence type="ECO:0000313" key="5">
    <source>
        <dbReference type="Proteomes" id="UP000429232"/>
    </source>
</evidence>
<proteinExistence type="predicted"/>
<dbReference type="Pfam" id="PF00072">
    <property type="entry name" value="Response_reg"/>
    <property type="match status" value="1"/>
</dbReference>
<dbReference type="KEGG" id="mgik:GO620_009500"/>
<dbReference type="SMART" id="SM00387">
    <property type="entry name" value="HATPase_c"/>
    <property type="match status" value="1"/>
</dbReference>
<dbReference type="InterPro" id="IPR011006">
    <property type="entry name" value="CheY-like_superfamily"/>
</dbReference>
<dbReference type="CDD" id="cd17546">
    <property type="entry name" value="REC_hyHK_CKI1_RcsC-like"/>
    <property type="match status" value="1"/>
</dbReference>
<dbReference type="SUPFAM" id="SSF52172">
    <property type="entry name" value="CheY-like"/>
    <property type="match status" value="1"/>
</dbReference>
<dbReference type="PROSITE" id="PS50109">
    <property type="entry name" value="HIS_KIN"/>
    <property type="match status" value="1"/>
</dbReference>
<dbReference type="EC" id="2.7.13.3" evidence="2"/>
<evidence type="ECO:0000256" key="3">
    <source>
        <dbReference type="ARBA" id="ARBA00022553"/>
    </source>
</evidence>
<dbReference type="Proteomes" id="UP000429232">
    <property type="component" value="Chromosome"/>
</dbReference>
<dbReference type="InterPro" id="IPR003661">
    <property type="entry name" value="HisK_dim/P_dom"/>
</dbReference>
<dbReference type="SUPFAM" id="SSF47384">
    <property type="entry name" value="Homodimeric domain of signal transducing histidine kinase"/>
    <property type="match status" value="1"/>
</dbReference>
<dbReference type="PROSITE" id="PS50110">
    <property type="entry name" value="RESPONSE_REGULATORY"/>
    <property type="match status" value="1"/>
</dbReference>
<dbReference type="Gene3D" id="3.40.50.2300">
    <property type="match status" value="1"/>
</dbReference>
<dbReference type="RefSeq" id="WP_157526075.1">
    <property type="nucleotide sequence ID" value="NZ_CP066775.1"/>
</dbReference>
<dbReference type="InterPro" id="IPR036890">
    <property type="entry name" value="HATPase_C_sf"/>
</dbReference>
<dbReference type="PANTHER" id="PTHR45339:SF3">
    <property type="entry name" value="HISTIDINE KINASE"/>
    <property type="match status" value="1"/>
</dbReference>
<dbReference type="InterPro" id="IPR005467">
    <property type="entry name" value="His_kinase_dom"/>
</dbReference>